<dbReference type="Gene3D" id="2.10.55.10">
    <property type="entry name" value="Leishmanolysin domain 3"/>
    <property type="match status" value="1"/>
</dbReference>
<feature type="binding site" evidence="9">
    <location>
        <position position="252"/>
    </location>
    <ligand>
        <name>Zn(2+)</name>
        <dbReference type="ChEBI" id="CHEBI:29105"/>
        <note>catalytic</note>
    </ligand>
</feature>
<evidence type="ECO:0000256" key="8">
    <source>
        <dbReference type="PIRSR" id="PIRSR601577-1"/>
    </source>
</evidence>
<dbReference type="GO" id="GO:0007155">
    <property type="term" value="P:cell adhesion"/>
    <property type="evidence" value="ECO:0007669"/>
    <property type="project" value="InterPro"/>
</dbReference>
<dbReference type="FunFam" id="3.90.132.10:FF:000001">
    <property type="entry name" value="leishmanolysin-like peptidase isoform X2"/>
    <property type="match status" value="1"/>
</dbReference>
<dbReference type="Gene3D" id="3.10.170.20">
    <property type="match status" value="1"/>
</dbReference>
<keyword evidence="2 10" id="KW-0645">Protease</keyword>
<feature type="transmembrane region" description="Helical" evidence="11">
    <location>
        <begin position="647"/>
        <end position="665"/>
    </location>
</feature>
<feature type="binding site" evidence="9">
    <location>
        <position position="248"/>
    </location>
    <ligand>
        <name>Zn(2+)</name>
        <dbReference type="ChEBI" id="CHEBI:29105"/>
        <note>catalytic</note>
    </ligand>
</feature>
<dbReference type="InterPro" id="IPR001577">
    <property type="entry name" value="Peptidase_M8"/>
</dbReference>
<evidence type="ECO:0000256" key="10">
    <source>
        <dbReference type="RuleBase" id="RU366077"/>
    </source>
</evidence>
<dbReference type="EC" id="3.4.24.-" evidence="10"/>
<dbReference type="PANTHER" id="PTHR10942">
    <property type="entry name" value="LEISHMANOLYSIN-LIKE PEPTIDASE"/>
    <property type="match status" value="1"/>
</dbReference>
<dbReference type="AlphaFoldDB" id="A0A8R1HGG4"/>
<sequence>MRYVLCSESHGVLAFYRTSLRLHSDFLSILTNPRIEDILLEVPIEHEHPHRHRRGIIVNKSNKPVAEKFAPLRIHLHYDKSIQNLTTELQIFVNTTLLPEAVGYWENALRVRPMKGPIRLRRKCMSSFYYYKQGMRNVACDKACRELTTCGEADIPADHLLDCLACNNTDDCQTTGNMGVGVNDSDFILYVTAHNSKRCEGPDTLSYAAHCQQEVDFDRPIAGNVNLCPSALSVHNHDYEILTSTVKHEILHALGFSVGLYAFFRDKEGKPRTKRNRYGRPTSLNKQKGYYDWDSNTITTVLREDWWTGDGKVVHPIHMMVTPKVREEARRHFGCDKLEGAELENQGGEGTYLTHWEKRAYENEAMTGTHTQNPVYSRLTLAFLEDTGWYQPNYEVAEDLNWGKQLGCDFAMKSCGEWIHEKKILGQDTFPYCSDIKHDGTKSMAITRCTAQRDSLALCNLVPFKKELPQQYRNFISLPGVNPVGAKYYGGSVEMADYCPFLQEFEWKLIDRKTHKDSRCELEGNGKEGEDILEVYGQNSRCFEFPKPWTERKCGRIRVLSHYMAGCYEYQCTNGTLYVGSYNATDMYPCYAPNQKIHVKKIVDGWLREGSIICPKCEDYCGENCGPPITIPDYIGDPEIDEPCGSFVPFSIFMIFLYFTIFLYMS</sequence>
<evidence type="ECO:0000256" key="4">
    <source>
        <dbReference type="ARBA" id="ARBA00022801"/>
    </source>
</evidence>
<evidence type="ECO:0000256" key="11">
    <source>
        <dbReference type="SAM" id="Phobius"/>
    </source>
</evidence>
<evidence type="ECO:0000256" key="9">
    <source>
        <dbReference type="PIRSR" id="PIRSR601577-2"/>
    </source>
</evidence>
<dbReference type="Gene3D" id="2.30.34.10">
    <property type="entry name" value="Leishmanolysin domain 4"/>
    <property type="match status" value="1"/>
</dbReference>
<comment type="cofactor">
    <cofactor evidence="9 10">
        <name>Zn(2+)</name>
        <dbReference type="ChEBI" id="CHEBI:29105"/>
    </cofactor>
    <text evidence="9 10">Binds 1 zinc ion per subunit.</text>
</comment>
<dbReference type="GO" id="GO:0006508">
    <property type="term" value="P:proteolysis"/>
    <property type="evidence" value="ECO:0007669"/>
    <property type="project" value="UniProtKB-KW"/>
</dbReference>
<dbReference type="Gene3D" id="3.90.132.10">
    <property type="entry name" value="Leishmanolysin , domain 2"/>
    <property type="match status" value="1"/>
</dbReference>
<dbReference type="GO" id="GO:0005737">
    <property type="term" value="C:cytoplasm"/>
    <property type="evidence" value="ECO:0007669"/>
    <property type="project" value="TreeGrafter"/>
</dbReference>
<dbReference type="GO" id="GO:0004222">
    <property type="term" value="F:metalloendopeptidase activity"/>
    <property type="evidence" value="ECO:0007669"/>
    <property type="project" value="UniProtKB-UniRule"/>
</dbReference>
<name>A0A8R1HGG4_CAEJA</name>
<feature type="active site" evidence="8">
    <location>
        <position position="249"/>
    </location>
</feature>
<evidence type="ECO:0000256" key="7">
    <source>
        <dbReference type="ARBA" id="ARBA00039717"/>
    </source>
</evidence>
<keyword evidence="3 9" id="KW-0479">Metal-binding</keyword>
<dbReference type="GO" id="GO:0046872">
    <property type="term" value="F:metal ion binding"/>
    <property type="evidence" value="ECO:0007669"/>
    <property type="project" value="UniProtKB-KW"/>
</dbReference>
<reference evidence="13" key="1">
    <citation type="submission" date="2010-08" db="EMBL/GenBank/DDBJ databases">
        <authorList>
            <consortium name="Caenorhabditis japonica Sequencing Consortium"/>
            <person name="Wilson R.K."/>
        </authorList>
    </citation>
    <scope>NUCLEOTIDE SEQUENCE [LARGE SCALE GENOMIC DNA]</scope>
    <source>
        <strain evidence="13">DF5081</strain>
    </source>
</reference>
<dbReference type="GO" id="GO:0016020">
    <property type="term" value="C:membrane"/>
    <property type="evidence" value="ECO:0007669"/>
    <property type="project" value="InterPro"/>
</dbReference>
<evidence type="ECO:0000256" key="3">
    <source>
        <dbReference type="ARBA" id="ARBA00022723"/>
    </source>
</evidence>
<keyword evidence="11" id="KW-1133">Transmembrane helix</keyword>
<comment type="similarity">
    <text evidence="1 10">Belongs to the peptidase M8 family.</text>
</comment>
<dbReference type="SUPFAM" id="SSF55486">
    <property type="entry name" value="Metalloproteases ('zincins'), catalytic domain"/>
    <property type="match status" value="1"/>
</dbReference>
<keyword evidence="5 9" id="KW-0862">Zinc</keyword>
<accession>A0A8R1HGG4</accession>
<dbReference type="FunFam" id="3.10.170.20:FF:000007">
    <property type="entry name" value="Leishmanolysin-like peptidase"/>
    <property type="match status" value="1"/>
</dbReference>
<keyword evidence="6 9" id="KW-0482">Metalloprotease</keyword>
<evidence type="ECO:0000256" key="2">
    <source>
        <dbReference type="ARBA" id="ARBA00022670"/>
    </source>
</evidence>
<evidence type="ECO:0000256" key="5">
    <source>
        <dbReference type="ARBA" id="ARBA00022833"/>
    </source>
</evidence>
<keyword evidence="11" id="KW-0812">Transmembrane</keyword>
<organism evidence="12 13">
    <name type="scientific">Caenorhabditis japonica</name>
    <dbReference type="NCBI Taxonomy" id="281687"/>
    <lineage>
        <taxon>Eukaryota</taxon>
        <taxon>Metazoa</taxon>
        <taxon>Ecdysozoa</taxon>
        <taxon>Nematoda</taxon>
        <taxon>Chromadorea</taxon>
        <taxon>Rhabditida</taxon>
        <taxon>Rhabditina</taxon>
        <taxon>Rhabditomorpha</taxon>
        <taxon>Rhabditoidea</taxon>
        <taxon>Rhabditidae</taxon>
        <taxon>Peloderinae</taxon>
        <taxon>Caenorhabditis</taxon>
    </lineage>
</organism>
<evidence type="ECO:0000313" key="13">
    <source>
        <dbReference type="Proteomes" id="UP000005237"/>
    </source>
</evidence>
<protein>
    <recommendedName>
        <fullName evidence="7 10">Leishmanolysin-like peptidase</fullName>
        <ecNumber evidence="10">3.4.24.-</ecNumber>
    </recommendedName>
</protein>
<keyword evidence="11" id="KW-0472">Membrane</keyword>
<evidence type="ECO:0000256" key="6">
    <source>
        <dbReference type="ARBA" id="ARBA00023049"/>
    </source>
</evidence>
<feature type="binding site" evidence="9">
    <location>
        <position position="355"/>
    </location>
    <ligand>
        <name>Zn(2+)</name>
        <dbReference type="ChEBI" id="CHEBI:29105"/>
        <note>catalytic</note>
    </ligand>
</feature>
<evidence type="ECO:0000256" key="1">
    <source>
        <dbReference type="ARBA" id="ARBA00005860"/>
    </source>
</evidence>
<reference evidence="12" key="2">
    <citation type="submission" date="2022-06" db="UniProtKB">
        <authorList>
            <consortium name="EnsemblMetazoa"/>
        </authorList>
    </citation>
    <scope>IDENTIFICATION</scope>
    <source>
        <strain evidence="12">DF5081</strain>
    </source>
</reference>
<keyword evidence="4 10" id="KW-0378">Hydrolase</keyword>
<keyword evidence="13" id="KW-1185">Reference proteome</keyword>
<dbReference type="EnsemblMetazoa" id="CJA00902a.1">
    <property type="protein sequence ID" value="CJA00902a.1"/>
    <property type="gene ID" value="WBGene00120106"/>
</dbReference>
<evidence type="ECO:0000313" key="12">
    <source>
        <dbReference type="EnsemblMetazoa" id="CJA00902a.1"/>
    </source>
</evidence>
<proteinExistence type="inferred from homology"/>
<dbReference type="Proteomes" id="UP000005237">
    <property type="component" value="Unassembled WGS sequence"/>
</dbReference>
<dbReference type="FunFam" id="2.30.34.10:FF:000002">
    <property type="entry name" value="Leishmanolysin-like peptidase"/>
    <property type="match status" value="1"/>
</dbReference>
<dbReference type="Pfam" id="PF01457">
    <property type="entry name" value="Peptidase_M8"/>
    <property type="match status" value="1"/>
</dbReference>
<dbReference type="PANTHER" id="PTHR10942:SF0">
    <property type="entry name" value="LEISHMANOLYSIN-LIKE PEPTIDASE"/>
    <property type="match status" value="1"/>
</dbReference>